<keyword evidence="1" id="KW-0732">Signal</keyword>
<dbReference type="EMBL" id="JABSNO010000028">
    <property type="protein sequence ID" value="NRS93807.1"/>
    <property type="molecule type" value="Genomic_DNA"/>
</dbReference>
<name>A0A8J8GC49_9FLAO</name>
<comment type="caution">
    <text evidence="2">The sequence shown here is derived from an EMBL/GenBank/DDBJ whole genome shotgun (WGS) entry which is preliminary data.</text>
</comment>
<keyword evidence="3" id="KW-1185">Reference proteome</keyword>
<sequence length="208" mass="24172">MHKIILLFSTAIAISLNAQVNKIFTNYKASINKQQNKNLQRVIKIEIINIGNWTNFEENSFWRFVKINDGNLSQILNTDSGIIRLSENTMNTQNWKDENGNFSFRSISEPFKISQEYISAKNEKNKNKNALVEKEIYETTAPISSFTFKIYTYLKDNTIENDKDLSKTINVYSENQLIKTFTYSFEDLMKIGGISIENYKLESTESKK</sequence>
<evidence type="ECO:0000313" key="3">
    <source>
        <dbReference type="Proteomes" id="UP000610746"/>
    </source>
</evidence>
<organism evidence="2 3">
    <name type="scientific">Frigoriflavimonas asaccharolytica</name>
    <dbReference type="NCBI Taxonomy" id="2735899"/>
    <lineage>
        <taxon>Bacteria</taxon>
        <taxon>Pseudomonadati</taxon>
        <taxon>Bacteroidota</taxon>
        <taxon>Flavobacteriia</taxon>
        <taxon>Flavobacteriales</taxon>
        <taxon>Weeksellaceae</taxon>
        <taxon>Frigoriflavimonas</taxon>
    </lineage>
</organism>
<accession>A0A8J8GC49</accession>
<evidence type="ECO:0000256" key="1">
    <source>
        <dbReference type="SAM" id="SignalP"/>
    </source>
</evidence>
<feature type="signal peptide" evidence="1">
    <location>
        <begin position="1"/>
        <end position="18"/>
    </location>
</feature>
<dbReference type="RefSeq" id="WP_173780349.1">
    <property type="nucleotide sequence ID" value="NZ_JABSNO010000028.1"/>
</dbReference>
<evidence type="ECO:0000313" key="2">
    <source>
        <dbReference type="EMBL" id="NRS93807.1"/>
    </source>
</evidence>
<evidence type="ECO:0008006" key="4">
    <source>
        <dbReference type="Google" id="ProtNLM"/>
    </source>
</evidence>
<gene>
    <name evidence="2" type="ORF">HNQ03_002898</name>
</gene>
<dbReference type="Proteomes" id="UP000610746">
    <property type="component" value="Unassembled WGS sequence"/>
</dbReference>
<reference evidence="2" key="1">
    <citation type="submission" date="2020-05" db="EMBL/GenBank/DDBJ databases">
        <title>Genomic Encyclopedia of Type Strains, Phase IV (KMG-V): Genome sequencing to study the core and pangenomes of soil and plant-associated prokaryotes.</title>
        <authorList>
            <person name="Whitman W."/>
        </authorList>
    </citation>
    <scope>NUCLEOTIDE SEQUENCE</scope>
    <source>
        <strain evidence="2">16F</strain>
    </source>
</reference>
<proteinExistence type="predicted"/>
<dbReference type="AlphaFoldDB" id="A0A8J8GC49"/>
<feature type="chain" id="PRO_5035177953" description="Outer membrane lipoprotein-sorting protein" evidence="1">
    <location>
        <begin position="19"/>
        <end position="208"/>
    </location>
</feature>
<protein>
    <recommendedName>
        <fullName evidence="4">Outer membrane lipoprotein-sorting protein</fullName>
    </recommendedName>
</protein>